<reference evidence="2" key="1">
    <citation type="journal article" date="2020" name="Nature">
        <title>Giant virus diversity and host interactions through global metagenomics.</title>
        <authorList>
            <person name="Schulz F."/>
            <person name="Roux S."/>
            <person name="Paez-Espino D."/>
            <person name="Jungbluth S."/>
            <person name="Walsh D.A."/>
            <person name="Denef V.J."/>
            <person name="McMahon K.D."/>
            <person name="Konstantinidis K.T."/>
            <person name="Eloe-Fadrosh E.A."/>
            <person name="Kyrpides N.C."/>
            <person name="Woyke T."/>
        </authorList>
    </citation>
    <scope>NUCLEOTIDE SEQUENCE</scope>
    <source>
        <strain evidence="2">GVMAG-M-3300023179-99</strain>
    </source>
</reference>
<proteinExistence type="predicted"/>
<feature type="region of interest" description="Disordered" evidence="1">
    <location>
        <begin position="41"/>
        <end position="91"/>
    </location>
</feature>
<organism evidence="2">
    <name type="scientific">viral metagenome</name>
    <dbReference type="NCBI Taxonomy" id="1070528"/>
    <lineage>
        <taxon>unclassified sequences</taxon>
        <taxon>metagenomes</taxon>
        <taxon>organismal metagenomes</taxon>
    </lineage>
</organism>
<evidence type="ECO:0000256" key="1">
    <source>
        <dbReference type="SAM" id="MobiDB-lite"/>
    </source>
</evidence>
<evidence type="ECO:0000313" key="2">
    <source>
        <dbReference type="EMBL" id="QHT79153.1"/>
    </source>
</evidence>
<protein>
    <submittedName>
        <fullName evidence="2">Uncharacterized protein</fullName>
    </submittedName>
</protein>
<accession>A0A6C0HGK5</accession>
<name>A0A6C0HGK5_9ZZZZ</name>
<dbReference type="AlphaFoldDB" id="A0A6C0HGK5"/>
<dbReference type="EMBL" id="MN739946">
    <property type="protein sequence ID" value="QHT79153.1"/>
    <property type="molecule type" value="Genomic_DNA"/>
</dbReference>
<sequence>MLKVGDIVTRGSDKGTVESLKPLKIRKYGVQPIAYFSNPVESEWMAPPSPNDPKPVVRSPTLFGQPRGPDYGTGRRRKSRKSKRKTRRHRR</sequence>
<feature type="compositionally biased region" description="Basic residues" evidence="1">
    <location>
        <begin position="74"/>
        <end position="91"/>
    </location>
</feature>